<proteinExistence type="predicted"/>
<evidence type="ECO:0000256" key="1">
    <source>
        <dbReference type="SAM" id="SignalP"/>
    </source>
</evidence>
<evidence type="ECO:0008006" key="4">
    <source>
        <dbReference type="Google" id="ProtNLM"/>
    </source>
</evidence>
<dbReference type="Proteomes" id="UP000276128">
    <property type="component" value="Unassembled WGS sequence"/>
</dbReference>
<dbReference type="RefSeq" id="WP_126140599.1">
    <property type="nucleotide sequence ID" value="NZ_RXHU01000019.1"/>
</dbReference>
<evidence type="ECO:0000313" key="3">
    <source>
        <dbReference type="Proteomes" id="UP000276128"/>
    </source>
</evidence>
<protein>
    <recommendedName>
        <fullName evidence="4">Secreted protein</fullName>
    </recommendedName>
</protein>
<organism evidence="2 3">
    <name type="scientific">Paenibacillus whitsoniae</name>
    <dbReference type="NCBI Taxonomy" id="2496558"/>
    <lineage>
        <taxon>Bacteria</taxon>
        <taxon>Bacillati</taxon>
        <taxon>Bacillota</taxon>
        <taxon>Bacilli</taxon>
        <taxon>Bacillales</taxon>
        <taxon>Paenibacillaceae</taxon>
        <taxon>Paenibacillus</taxon>
    </lineage>
</organism>
<gene>
    <name evidence="2" type="ORF">EJQ19_07555</name>
</gene>
<reference evidence="2 3" key="1">
    <citation type="submission" date="2018-12" db="EMBL/GenBank/DDBJ databases">
        <title>Bacillus ochoae sp. nov., Paenibacillus whitsoniae sp. nov., Paenibacillus spiritus sp. nov. Isolated from the Mars Exploration Rover during spacecraft assembly.</title>
        <authorList>
            <person name="Seuylemezian A."/>
            <person name="Vaishampayan P."/>
        </authorList>
    </citation>
    <scope>NUCLEOTIDE SEQUENCE [LARGE SCALE GENOMIC DNA]</scope>
    <source>
        <strain evidence="2 3">MER 54</strain>
    </source>
</reference>
<feature type="signal peptide" evidence="1">
    <location>
        <begin position="1"/>
        <end position="25"/>
    </location>
</feature>
<sequence length="175" mass="19689">MNIRKKITVGSMILMLSIPTLSANAATYKSITYPYMTGCDVNNLQCSDHYADHFALNLYWDPVIPSSPLRANIVSAEATYTFANQYSDRWTTQTLKIWNKGNPNVVLDTPVFNNSAYSGTYSISGYSTYYQTWNIGTTVTTGDNYTMGYFKLDLYAPGGSPAGTYYPKRYRQNFS</sequence>
<name>A0A3S0CBX2_9BACL</name>
<dbReference type="AlphaFoldDB" id="A0A3S0CBX2"/>
<evidence type="ECO:0000313" key="2">
    <source>
        <dbReference type="EMBL" id="RTE10346.1"/>
    </source>
</evidence>
<keyword evidence="3" id="KW-1185">Reference proteome</keyword>
<dbReference type="OrthoDB" id="9856151at2"/>
<dbReference type="EMBL" id="RXHU01000019">
    <property type="protein sequence ID" value="RTE10346.1"/>
    <property type="molecule type" value="Genomic_DNA"/>
</dbReference>
<keyword evidence="1" id="KW-0732">Signal</keyword>
<accession>A0A3S0CBX2</accession>
<feature type="chain" id="PRO_5018778171" description="Secreted protein" evidence="1">
    <location>
        <begin position="26"/>
        <end position="175"/>
    </location>
</feature>
<comment type="caution">
    <text evidence="2">The sequence shown here is derived from an EMBL/GenBank/DDBJ whole genome shotgun (WGS) entry which is preliminary data.</text>
</comment>